<feature type="disulfide bond" evidence="11">
    <location>
        <begin position="793"/>
        <end position="805"/>
    </location>
</feature>
<feature type="disulfide bond" evidence="11">
    <location>
        <begin position="710"/>
        <end position="719"/>
    </location>
</feature>
<feature type="disulfide bond" evidence="11">
    <location>
        <begin position="1038"/>
        <end position="1047"/>
    </location>
</feature>
<feature type="domain" description="Laminin EGF-like" evidence="14">
    <location>
        <begin position="1017"/>
        <end position="1062"/>
    </location>
</feature>
<dbReference type="FunFam" id="2.170.300.10:FF:000008">
    <property type="entry name" value="Laminin subunit alpha 2"/>
    <property type="match status" value="1"/>
</dbReference>
<dbReference type="FunFam" id="2.10.25.10:FF:000069">
    <property type="entry name" value="Laminin subunit alpha 1"/>
    <property type="match status" value="1"/>
</dbReference>
<feature type="chain" id="PRO_5034433648" evidence="13">
    <location>
        <begin position="27"/>
        <end position="1875"/>
    </location>
</feature>
<feature type="disulfide bond" evidence="11">
    <location>
        <begin position="814"/>
        <end position="823"/>
    </location>
</feature>
<feature type="disulfide bond" evidence="11">
    <location>
        <begin position="1497"/>
        <end position="1506"/>
    </location>
</feature>
<evidence type="ECO:0000256" key="10">
    <source>
        <dbReference type="ARBA" id="ARBA00023292"/>
    </source>
</evidence>
<feature type="disulfide bond" evidence="11">
    <location>
        <begin position="1509"/>
        <end position="1523"/>
    </location>
</feature>
<evidence type="ECO:0000256" key="9">
    <source>
        <dbReference type="ARBA" id="ARBA00023180"/>
    </source>
</evidence>
<evidence type="ECO:0000256" key="13">
    <source>
        <dbReference type="SAM" id="SignalP"/>
    </source>
</evidence>
<evidence type="ECO:0000256" key="4">
    <source>
        <dbReference type="ARBA" id="ARBA00022530"/>
    </source>
</evidence>
<proteinExistence type="predicted"/>
<dbReference type="FunFam" id="2.10.25.10:FF:000106">
    <property type="entry name" value="Heparan sulfate proteoglycan 2"/>
    <property type="match status" value="2"/>
</dbReference>
<evidence type="ECO:0000256" key="7">
    <source>
        <dbReference type="ARBA" id="ARBA00022869"/>
    </source>
</evidence>
<keyword evidence="10 11" id="KW-0424">Laminin EGF-like domain</keyword>
<dbReference type="Pfam" id="PF00052">
    <property type="entry name" value="Laminin_B"/>
    <property type="match status" value="2"/>
</dbReference>
<feature type="disulfide bond" evidence="11">
    <location>
        <begin position="924"/>
        <end position="936"/>
    </location>
</feature>
<feature type="disulfide bond" evidence="11">
    <location>
        <begin position="989"/>
        <end position="998"/>
    </location>
</feature>
<dbReference type="PRINTS" id="PR00011">
    <property type="entry name" value="EGFLAMININ"/>
</dbReference>
<dbReference type="SMART" id="SM00180">
    <property type="entry name" value="EGF_Lam"/>
    <property type="match status" value="17"/>
</dbReference>
<dbReference type="FunFam" id="2.10.25.10:FF:000512">
    <property type="entry name" value="Laminin subunit alpha 1"/>
    <property type="match status" value="1"/>
</dbReference>
<feature type="domain" description="Laminin EGF-like" evidence="14">
    <location>
        <begin position="632"/>
        <end position="681"/>
    </location>
</feature>
<dbReference type="Proteomes" id="UP000694701">
    <property type="component" value="Unplaced"/>
</dbReference>
<dbReference type="InterPro" id="IPR056863">
    <property type="entry name" value="LMN_ATRN_NET-like_EGF"/>
</dbReference>
<feature type="disulfide bond" evidence="11">
    <location>
        <begin position="795"/>
        <end position="812"/>
    </location>
</feature>
<dbReference type="GO" id="GO:0045995">
    <property type="term" value="P:regulation of embryonic development"/>
    <property type="evidence" value="ECO:0007669"/>
    <property type="project" value="InterPro"/>
</dbReference>
<dbReference type="SMART" id="SM00281">
    <property type="entry name" value="LamB"/>
    <property type="match status" value="1"/>
</dbReference>
<keyword evidence="6" id="KW-0677">Repeat</keyword>
<feature type="disulfide bond" evidence="11">
    <location>
        <begin position="1063"/>
        <end position="1075"/>
    </location>
</feature>
<evidence type="ECO:0000256" key="6">
    <source>
        <dbReference type="ARBA" id="ARBA00022737"/>
    </source>
</evidence>
<dbReference type="CDD" id="cd00055">
    <property type="entry name" value="EGF_Lam"/>
    <property type="match status" value="15"/>
</dbReference>
<dbReference type="GO" id="GO:0030334">
    <property type="term" value="P:regulation of cell migration"/>
    <property type="evidence" value="ECO:0007669"/>
    <property type="project" value="InterPro"/>
</dbReference>
<feature type="domain" description="Laminin EGF-like" evidence="14">
    <location>
        <begin position="682"/>
        <end position="739"/>
    </location>
</feature>
<feature type="disulfide bond" evidence="11">
    <location>
        <begin position="1476"/>
        <end position="1488"/>
    </location>
</feature>
<feature type="domain" description="Laminin N-terminal" evidence="16">
    <location>
        <begin position="11"/>
        <end position="262"/>
    </location>
</feature>
<feature type="coiled-coil region" evidence="12">
    <location>
        <begin position="1695"/>
        <end position="1722"/>
    </location>
</feature>
<dbReference type="InterPro" id="IPR000742">
    <property type="entry name" value="EGF"/>
</dbReference>
<dbReference type="SUPFAM" id="SSF49785">
    <property type="entry name" value="Galactose-binding domain-like"/>
    <property type="match status" value="1"/>
</dbReference>
<feature type="signal peptide" evidence="13">
    <location>
        <begin position="1"/>
        <end position="26"/>
    </location>
</feature>
<feature type="disulfide bond" evidence="11">
    <location>
        <begin position="764"/>
        <end position="773"/>
    </location>
</feature>
<dbReference type="InterPro" id="IPR008211">
    <property type="entry name" value="Laminin_N"/>
</dbReference>
<feature type="disulfide bond" evidence="11">
    <location>
        <begin position="1478"/>
        <end position="1495"/>
    </location>
</feature>
<dbReference type="Ensembl" id="ENSCCRT00020097096.1">
    <property type="protein sequence ID" value="ENSCCRP00020088808.1"/>
    <property type="gene ID" value="ENSCCRG00020040432.1"/>
</dbReference>
<dbReference type="GO" id="GO:0005576">
    <property type="term" value="C:extracellular region"/>
    <property type="evidence" value="ECO:0007669"/>
    <property type="project" value="UniProtKB-ARBA"/>
</dbReference>
<dbReference type="SMART" id="SM00181">
    <property type="entry name" value="EGF"/>
    <property type="match status" value="10"/>
</dbReference>
<dbReference type="Gene3D" id="2.10.25.10">
    <property type="entry name" value="Laminin"/>
    <property type="match status" value="13"/>
</dbReference>
<comment type="caution">
    <text evidence="11">Lacks conserved residue(s) required for the propagation of feature annotation.</text>
</comment>
<evidence type="ECO:0000259" key="14">
    <source>
        <dbReference type="PROSITE" id="PS50027"/>
    </source>
</evidence>
<feature type="disulfide bond" evidence="11">
    <location>
        <begin position="418"/>
        <end position="427"/>
    </location>
</feature>
<dbReference type="GO" id="GO:0009888">
    <property type="term" value="P:tissue development"/>
    <property type="evidence" value="ECO:0007669"/>
    <property type="project" value="TreeGrafter"/>
</dbReference>
<feature type="disulfide bond" evidence="11">
    <location>
        <begin position="462"/>
        <end position="471"/>
    </location>
</feature>
<evidence type="ECO:0000256" key="1">
    <source>
        <dbReference type="ARBA" id="ARBA00002418"/>
    </source>
</evidence>
<dbReference type="InterPro" id="IPR002049">
    <property type="entry name" value="LE_dom"/>
</dbReference>
<feature type="domain" description="Laminin EGF-like" evidence="14">
    <location>
        <begin position="388"/>
        <end position="442"/>
    </location>
</feature>
<dbReference type="PROSITE" id="PS51117">
    <property type="entry name" value="LAMININ_NTER"/>
    <property type="match status" value="1"/>
</dbReference>
<dbReference type="Pfam" id="PF06008">
    <property type="entry name" value="Laminin_I"/>
    <property type="match status" value="1"/>
</dbReference>
<accession>A0A8C2J277</accession>
<dbReference type="GO" id="GO:0009887">
    <property type="term" value="P:animal organ morphogenesis"/>
    <property type="evidence" value="ECO:0007669"/>
    <property type="project" value="TreeGrafter"/>
</dbReference>
<dbReference type="InterPro" id="IPR000034">
    <property type="entry name" value="Laminin_IV"/>
</dbReference>
<name>A0A8C2J277_CYPCA</name>
<dbReference type="FunFam" id="2.10.25.10:FF:000082">
    <property type="entry name" value="Laminin subunit alpha 1"/>
    <property type="match status" value="2"/>
</dbReference>
<evidence type="ECO:0000256" key="3">
    <source>
        <dbReference type="ARBA" id="ARBA00022525"/>
    </source>
</evidence>
<keyword evidence="5 13" id="KW-0732">Signal</keyword>
<keyword evidence="12" id="KW-0175">Coiled coil</keyword>
<feature type="disulfide bond" evidence="11">
    <location>
        <begin position="651"/>
        <end position="660"/>
    </location>
</feature>
<feature type="domain" description="Laminin EGF-like" evidence="14">
    <location>
        <begin position="971"/>
        <end position="1016"/>
    </location>
</feature>
<dbReference type="InterPro" id="IPR050440">
    <property type="entry name" value="Laminin/Netrin_ECM"/>
</dbReference>
<feature type="domain" description="Laminin IV type A" evidence="15">
    <location>
        <begin position="1133"/>
        <end position="1328"/>
    </location>
</feature>
<feature type="disulfide bond" evidence="11">
    <location>
        <begin position="1388"/>
        <end position="1397"/>
    </location>
</feature>
<keyword evidence="8 11" id="KW-1015">Disulfide bond</keyword>
<feature type="domain" description="Laminin EGF-like" evidence="14">
    <location>
        <begin position="1369"/>
        <end position="1417"/>
    </location>
</feature>
<dbReference type="FunFam" id="2.10.25.10:FF:000189">
    <property type="entry name" value="Laminin subunit alpha 2"/>
    <property type="match status" value="1"/>
</dbReference>
<dbReference type="SUPFAM" id="SSF57196">
    <property type="entry name" value="EGF/Laminin"/>
    <property type="match status" value="13"/>
</dbReference>
<evidence type="ECO:0000256" key="8">
    <source>
        <dbReference type="ARBA" id="ARBA00023157"/>
    </source>
</evidence>
<keyword evidence="4" id="KW-0272">Extracellular matrix</keyword>
<evidence type="ECO:0000313" key="17">
    <source>
        <dbReference type="Ensembl" id="ENSCCRP00020088808.1"/>
    </source>
</evidence>
<organism evidence="17 18">
    <name type="scientific">Cyprinus carpio</name>
    <name type="common">Common carp</name>
    <dbReference type="NCBI Taxonomy" id="7962"/>
    <lineage>
        <taxon>Eukaryota</taxon>
        <taxon>Metazoa</taxon>
        <taxon>Chordata</taxon>
        <taxon>Craniata</taxon>
        <taxon>Vertebrata</taxon>
        <taxon>Euteleostomi</taxon>
        <taxon>Actinopterygii</taxon>
        <taxon>Neopterygii</taxon>
        <taxon>Teleostei</taxon>
        <taxon>Ostariophysi</taxon>
        <taxon>Cypriniformes</taxon>
        <taxon>Cyprinidae</taxon>
        <taxon>Cyprininae</taxon>
        <taxon>Cyprinus</taxon>
    </lineage>
</organism>
<keyword evidence="7" id="KW-0084">Basement membrane</keyword>
<feature type="domain" description="Laminin EGF-like" evidence="14">
    <location>
        <begin position="1476"/>
        <end position="1525"/>
    </location>
</feature>
<feature type="disulfide bond" evidence="11">
    <location>
        <begin position="1446"/>
        <end position="1455"/>
    </location>
</feature>
<dbReference type="SMART" id="SM00136">
    <property type="entry name" value="LamNT"/>
    <property type="match status" value="1"/>
</dbReference>
<dbReference type="FunFam" id="2.10.25.10:FF:000128">
    <property type="entry name" value="laminin subunit alpha-2 isoform X1"/>
    <property type="match status" value="2"/>
</dbReference>
<comment type="function">
    <text evidence="1">Binding to cells via a high affinity receptor, laminin is thought to mediate the attachment, migration and organization of cells into tissues during embryonic development by interacting with other extracellular matrix components.</text>
</comment>
<feature type="domain" description="Laminin EGF-like" evidence="14">
    <location>
        <begin position="740"/>
        <end position="792"/>
    </location>
</feature>
<feature type="disulfide bond" evidence="11">
    <location>
        <begin position="1093"/>
        <end position="1102"/>
    </location>
</feature>
<dbReference type="Pfam" id="PF00053">
    <property type="entry name" value="EGF_laminin"/>
    <property type="match status" value="15"/>
</dbReference>
<feature type="disulfide bond" evidence="11">
    <location>
        <begin position="388"/>
        <end position="400"/>
    </location>
</feature>
<feature type="domain" description="Laminin EGF-like" evidence="14">
    <location>
        <begin position="443"/>
        <end position="491"/>
    </location>
</feature>
<dbReference type="Gene3D" id="2.60.120.260">
    <property type="entry name" value="Galactose-binding domain-like"/>
    <property type="match status" value="1"/>
</dbReference>
<dbReference type="GO" id="GO:0030155">
    <property type="term" value="P:regulation of cell adhesion"/>
    <property type="evidence" value="ECO:0007669"/>
    <property type="project" value="InterPro"/>
</dbReference>
<dbReference type="GO" id="GO:0005604">
    <property type="term" value="C:basement membrane"/>
    <property type="evidence" value="ECO:0007669"/>
    <property type="project" value="UniProtKB-SubCell"/>
</dbReference>
<reference evidence="17" key="1">
    <citation type="submission" date="2025-08" db="UniProtKB">
        <authorList>
            <consortium name="Ensembl"/>
        </authorList>
    </citation>
    <scope>IDENTIFICATION</scope>
</reference>
<dbReference type="FunFam" id="2.10.25.10:FF:000094">
    <property type="entry name" value="Laminin subunit alpha-2"/>
    <property type="match status" value="1"/>
</dbReference>
<dbReference type="Pfam" id="PF24973">
    <property type="entry name" value="EGF_LMN_ATRN"/>
    <property type="match status" value="2"/>
</dbReference>
<keyword evidence="3" id="KW-0964">Secreted</keyword>
<feature type="domain" description="Laminin EGF-like" evidence="14">
    <location>
        <begin position="924"/>
        <end position="970"/>
    </location>
</feature>
<dbReference type="GO" id="GO:0005102">
    <property type="term" value="F:signaling receptor binding"/>
    <property type="evidence" value="ECO:0007669"/>
    <property type="project" value="InterPro"/>
</dbReference>
<dbReference type="Pfam" id="PF00055">
    <property type="entry name" value="Laminin_N"/>
    <property type="match status" value="1"/>
</dbReference>
<feature type="domain" description="Laminin EGF-like" evidence="14">
    <location>
        <begin position="793"/>
        <end position="841"/>
    </location>
</feature>
<dbReference type="FunFam" id="2.10.25.10:FF:000051">
    <property type="entry name" value="Laminin subunit alpha 4"/>
    <property type="match status" value="1"/>
</dbReference>
<sequence>KAGSAFIIQLLLRCLFPAVLNLASMAEITTNATCGETGPEMYCKLVEHVPGQPVKNPQCRTCNLKSDSDYERHPIEYAIDGTNRWWQSPSIMNGMDYHHVTVTLDLKQVFQIAYVILKAANSPRPGNWILERSLDGETFMPWQYYAITDTECITRFNIIPRTGPPSYMHDEEVICTSFYSKIHPLENGEIHTSLINSRPSADDPSPMLLNFTSARYIRLRFQRIRTLNADLMTLALNDPRDIDPIVTRRYYYSIKDISVGGMCICYGHAKACPFNPYNKKFSCECEHNTCGESCDRCCPGYNQKPWMAGTFLTRHVCEKCNCHGKSEECYYNQTVADAKLSLNIHGEYEGGGVCLGCSENTGGINCQSCVDGYYRPTEVNERWPCRPCSCDLSGSLHSACVPDESQATAGLAVGSCICKQGYTGEKCDRCAFGYTGFPLCERCNCSSEGSINQDPCQSPCVCKEHVEGQNCDRCKQGFYNLRGDRLSGCEKCYCSGLASLCAESHWDYSNVGDNLFHYLCVCVCLWLDVLLFLQGGGVRMIDSSSGVAVYPFSTAERRIDLLPESFLHQASRLPVSKRDFHSVLNNIERLLLRASYAQEHSAIYRYTAVLQTCAVGFHRVNGTLYRGVCELCQCHGHTEHCDDITGHCLGCRDHTVGPYCDQCAAGYYGDATRGTAEDCQPCACPLLNPSNNFSPTCHVDARGDVICDRCQPGYTGARCDRCANGYFGRPNVPGGSCQPCMCNGNLDLTAELSCDPVTGACLRCHEGYGGPDCERCADGFFGDALIAKNCRACQCHSNGSLSELCHQETGQCQCRQHVVGRQCDECMPNCWWDSEAQLCRPCQCSARGSVSQRCDSEGRCICRAGYLGRRCDLMRPPHARRETRRPVQQVPIQHVQRWESRGGCPRGAYRPGTGVNGAQGCVPCHCNSFGSKSFDCDESGQCRCQPGVTGQKCDRCAPGHFSFQEGGCTPCQCAHVGNNCDANTGQCICPPNTVGERCDKCAPNHWGHDISSGCKPCGCNALGSVAQQCNVNTGCCMCREQFRGEKCDECKLGYRDFPQCISCQCSAAGSSLDTCDAESGLCACADRSGQCSCKANVKGVKCDRCEVGSFGLSHRNPLGCSQCYCFGLSSSCTEATGLIRMRLTLVPEQTVLPLVDKSSHQEITAGVSFQHPDIIANADVVQQHLSEPYYWRLPKQFKRSMVTYGGKLKYAIYYEARDETGRTSYEPQVIIKGGPNKAKVMVRHMPALQIGQLTRHEIDITEHEWKHEDDRPMSREDFMDVLFHVEYILIKASHGSVMRHSRISEITLEVAEVGTPSKDSEIAHQIEKCDCPLGYAGLSCEECAAGFYRLSVHAGGVASRAGFGTCVRCQCNGHSDWCDPETAVCQNCQHNTVGDKCERCAAGFYGVIRGSPDDCKPCACPLLNQENNFSPTCQTGGFNDYRCTACPEGYEGKHCERCAPGFHGNPSVLGGRCEECKCDAYGAFPTVCDPRSGQCQCRPGASGLKCDQCMERHVCGPEGIVSCDDDCAGLLIRDMDRLLRLIGSVNLTLPLPLPYKVLYRFENVTEELKHMLSPQRAPERLLQLADSNLGSLVTEMDELLSRVSLSHSQTSGLDLISLRDKARELNATLGSREGAPEKSVNEMNDEIQAMLAELRKRQLSGKKNIADEELGAAEALLARVKRLFGDPHQATGDLKKEVSDKMGDYRQKLDEAQDLLRDKERRCWMKLTLSQTASTRAKRSVSRWTHEMLLNDNYWSEPWLTDWRLQELEEMARELGPLHDKLDFKVARLGRGLDDSIPDLLLRAEDHAGQLNDSAAILDSILAEAKNLSFNATAAFKAYTNIKNYIDEADKVAKEAKKASIDALQLVRKHTHTES</sequence>
<feature type="disulfide bond" evidence="11">
    <location>
        <begin position="776"/>
        <end position="790"/>
    </location>
</feature>
<dbReference type="PANTHER" id="PTHR10574:SF291">
    <property type="entry name" value="LAMININ SUBUNIT ALPHA-2"/>
    <property type="match status" value="1"/>
</dbReference>
<evidence type="ECO:0000256" key="5">
    <source>
        <dbReference type="ARBA" id="ARBA00022729"/>
    </source>
</evidence>
<feature type="domain" description="Laminin EGF-like" evidence="14">
    <location>
        <begin position="1063"/>
        <end position="1122"/>
    </location>
</feature>
<evidence type="ECO:0000259" key="15">
    <source>
        <dbReference type="PROSITE" id="PS51115"/>
    </source>
</evidence>
<dbReference type="InterPro" id="IPR008979">
    <property type="entry name" value="Galactose-bd-like_sf"/>
</dbReference>
<evidence type="ECO:0000259" key="16">
    <source>
        <dbReference type="PROSITE" id="PS51117"/>
    </source>
</evidence>
<dbReference type="PROSITE" id="PS01248">
    <property type="entry name" value="EGF_LAM_1"/>
    <property type="match status" value="5"/>
</dbReference>
<feature type="domain" description="Laminin EGF-like" evidence="14">
    <location>
        <begin position="1418"/>
        <end position="1475"/>
    </location>
</feature>
<feature type="disulfide bond" evidence="11">
    <location>
        <begin position="1019"/>
        <end position="1036"/>
    </location>
</feature>
<dbReference type="PROSITE" id="PS50027">
    <property type="entry name" value="EGF_LAM_2"/>
    <property type="match status" value="13"/>
</dbReference>
<dbReference type="InterPro" id="IPR009254">
    <property type="entry name" value="Laminin_aI"/>
</dbReference>
<evidence type="ECO:0000256" key="12">
    <source>
        <dbReference type="SAM" id="Coils"/>
    </source>
</evidence>
<dbReference type="Gene3D" id="2.170.300.10">
    <property type="entry name" value="Tie2 ligand-binding domain superfamily"/>
    <property type="match status" value="2"/>
</dbReference>
<dbReference type="PROSITE" id="PS51115">
    <property type="entry name" value="LAMININ_IVA"/>
    <property type="match status" value="1"/>
</dbReference>
<dbReference type="PROSITE" id="PS00022">
    <property type="entry name" value="EGF_1"/>
    <property type="match status" value="1"/>
</dbReference>
<dbReference type="PANTHER" id="PTHR10574">
    <property type="entry name" value="NETRIN/LAMININ-RELATED"/>
    <property type="match status" value="1"/>
</dbReference>
<dbReference type="FunFam" id="2.60.120.260:FF:000017">
    <property type="entry name" value="Laminin subunit alpha 2"/>
    <property type="match status" value="1"/>
</dbReference>
<keyword evidence="9" id="KW-0325">Glycoprotein</keyword>
<evidence type="ECO:0000256" key="11">
    <source>
        <dbReference type="PROSITE-ProRule" id="PRU00460"/>
    </source>
</evidence>
<evidence type="ECO:0000256" key="2">
    <source>
        <dbReference type="ARBA" id="ARBA00004302"/>
    </source>
</evidence>
<feature type="disulfide bond" evidence="11">
    <location>
        <begin position="1017"/>
        <end position="1029"/>
    </location>
</feature>
<comment type="subcellular location">
    <subcellularLocation>
        <location evidence="2">Secreted</location>
        <location evidence="2">Extracellular space</location>
        <location evidence="2">Extracellular matrix</location>
        <location evidence="2">Basement membrane</location>
    </subcellularLocation>
</comment>
<protein>
    <submittedName>
        <fullName evidence="17">Laminin subunit alpha 2</fullName>
    </submittedName>
</protein>
<dbReference type="FunFam" id="2.10.25.10:FF:000011">
    <property type="entry name" value="Cadherin EGF LAG seven-pass G-type receptor"/>
    <property type="match status" value="1"/>
</dbReference>
<feature type="disulfide bond" evidence="11">
    <location>
        <begin position="944"/>
        <end position="953"/>
    </location>
</feature>
<evidence type="ECO:0000313" key="18">
    <source>
        <dbReference type="Proteomes" id="UP000694701"/>
    </source>
</evidence>